<organism evidence="1">
    <name type="scientific">virus sp. ct9pU4</name>
    <dbReference type="NCBI Taxonomy" id="2828248"/>
    <lineage>
        <taxon>Viruses</taxon>
    </lineage>
</organism>
<reference evidence="1" key="1">
    <citation type="journal article" date="2021" name="Proc. Natl. Acad. Sci. U.S.A.">
        <title>A Catalog of Tens of Thousands of Viruses from Human Metagenomes Reveals Hidden Associations with Chronic Diseases.</title>
        <authorList>
            <person name="Tisza M.J."/>
            <person name="Buck C.B."/>
        </authorList>
    </citation>
    <scope>NUCLEOTIDE SEQUENCE</scope>
    <source>
        <strain evidence="1">Ct9pU4</strain>
    </source>
</reference>
<protein>
    <submittedName>
        <fullName evidence="1">Uncharacterized protein</fullName>
    </submittedName>
</protein>
<accession>A0A8S5RBN2</accession>
<proteinExistence type="predicted"/>
<evidence type="ECO:0000313" key="1">
    <source>
        <dbReference type="EMBL" id="DAE28481.1"/>
    </source>
</evidence>
<name>A0A8S5RBN2_9VIRU</name>
<dbReference type="EMBL" id="BK059087">
    <property type="protein sequence ID" value="DAE28481.1"/>
    <property type="molecule type" value="Genomic_DNA"/>
</dbReference>
<sequence>MVDSNQPKRTVNNSRALICVKHNGHTTTIYNSIDKVREG</sequence>